<feature type="non-terminal residue" evidence="1">
    <location>
        <position position="35"/>
    </location>
</feature>
<protein>
    <submittedName>
        <fullName evidence="1">Uncharacterized protein</fullName>
    </submittedName>
</protein>
<proteinExistence type="predicted"/>
<reference evidence="1" key="1">
    <citation type="submission" date="2021-02" db="EMBL/GenBank/DDBJ databases">
        <authorList>
            <person name="Nowell W R."/>
        </authorList>
    </citation>
    <scope>NUCLEOTIDE SEQUENCE</scope>
</reference>
<organism evidence="1 3">
    <name type="scientific">Rotaria magnacalcarata</name>
    <dbReference type="NCBI Taxonomy" id="392030"/>
    <lineage>
        <taxon>Eukaryota</taxon>
        <taxon>Metazoa</taxon>
        <taxon>Spiralia</taxon>
        <taxon>Gnathifera</taxon>
        <taxon>Rotifera</taxon>
        <taxon>Eurotatoria</taxon>
        <taxon>Bdelloidea</taxon>
        <taxon>Philodinida</taxon>
        <taxon>Philodinidae</taxon>
        <taxon>Rotaria</taxon>
    </lineage>
</organism>
<dbReference type="EMBL" id="CAJOBJ010049040">
    <property type="protein sequence ID" value="CAF4364799.1"/>
    <property type="molecule type" value="Genomic_DNA"/>
</dbReference>
<evidence type="ECO:0000313" key="1">
    <source>
        <dbReference type="EMBL" id="CAF4240206.1"/>
    </source>
</evidence>
<gene>
    <name evidence="1" type="ORF">BYL167_LOCUS25137</name>
    <name evidence="2" type="ORF">GIL414_LOCUS28573</name>
</gene>
<accession>A0A8S2SNL6</accession>
<name>A0A8S2SNL6_9BILA</name>
<sequence>MPALRIIQQVGAIVNMIRLNHHHIDHVDKITMAAT</sequence>
<evidence type="ECO:0000313" key="2">
    <source>
        <dbReference type="EMBL" id="CAF4364799.1"/>
    </source>
</evidence>
<dbReference type="AlphaFoldDB" id="A0A8S2SNL6"/>
<comment type="caution">
    <text evidence="1">The sequence shown here is derived from an EMBL/GenBank/DDBJ whole genome shotgun (WGS) entry which is preliminary data.</text>
</comment>
<dbReference type="EMBL" id="CAJOBH010024187">
    <property type="protein sequence ID" value="CAF4240206.1"/>
    <property type="molecule type" value="Genomic_DNA"/>
</dbReference>
<evidence type="ECO:0000313" key="3">
    <source>
        <dbReference type="Proteomes" id="UP000681967"/>
    </source>
</evidence>
<dbReference type="Proteomes" id="UP000681720">
    <property type="component" value="Unassembled WGS sequence"/>
</dbReference>
<dbReference type="Proteomes" id="UP000681967">
    <property type="component" value="Unassembled WGS sequence"/>
</dbReference>